<dbReference type="Gene3D" id="1.10.10.2840">
    <property type="entry name" value="PucR C-terminal helix-turn-helix domain"/>
    <property type="match status" value="1"/>
</dbReference>
<evidence type="ECO:0000313" key="5">
    <source>
        <dbReference type="Proteomes" id="UP000243650"/>
    </source>
</evidence>
<evidence type="ECO:0000313" key="4">
    <source>
        <dbReference type="EMBL" id="PRO64532.1"/>
    </source>
</evidence>
<dbReference type="InterPro" id="IPR051448">
    <property type="entry name" value="CdaR-like_regulators"/>
</dbReference>
<sequence length="454" mass="51662">MYLPPEEEISCRRHTDTLSLLFPVSCSLKRLFSKEFRRFPRRSITLVCRGGDAMHSFHRSFDSLEDFADVISEQLHCPVTIEDANHHLLAYSSHDGETDEARIATIIGRRVPERVINLLWKTGIIPALHDSDDAVWVETIPEIGLGRRAACAVRRDGDVLGYIWVVAGEKKLTHEDLALLAQAADKASEELLPLIRRRMRRERSHEELLWQLITSRPDSHASAAALLAGTGLRQDVPLAVLVFRLNEPTEEKHTMLSYAARTTEQLQVMIETRDLRENEVLFLVSPPEETDAAGAVRDFTDTIVTRMPDPSGVWAGCGRWCTDYTELLDSFNEARQTASMKQAHPELTKGVSFFHELGLLRYVPQVKKEPSLPVTLFRLREYDKYQQTDLLQTLLVFLTNDGKMNQTAGDLHIHVNTLTYRLRRAEEVGGFSLQNASQKAALLFDFILYRDSLW</sequence>
<evidence type="ECO:0000259" key="2">
    <source>
        <dbReference type="Pfam" id="PF13556"/>
    </source>
</evidence>
<evidence type="ECO:0000259" key="3">
    <source>
        <dbReference type="Pfam" id="PF17853"/>
    </source>
</evidence>
<name>A0A2P6ME24_ALKUR</name>
<dbReference type="EMBL" id="PVNS01000015">
    <property type="protein sequence ID" value="PRO64532.1"/>
    <property type="molecule type" value="Genomic_DNA"/>
</dbReference>
<protein>
    <submittedName>
        <fullName evidence="4">Transcriptional regulator</fullName>
    </submittedName>
</protein>
<dbReference type="Pfam" id="PF13556">
    <property type="entry name" value="HTH_30"/>
    <property type="match status" value="1"/>
</dbReference>
<dbReference type="InterPro" id="IPR025736">
    <property type="entry name" value="PucR_C-HTH_dom"/>
</dbReference>
<organism evidence="4 5">
    <name type="scientific">Alkalicoccus urumqiensis</name>
    <name type="common">Bacillus urumqiensis</name>
    <dbReference type="NCBI Taxonomy" id="1548213"/>
    <lineage>
        <taxon>Bacteria</taxon>
        <taxon>Bacillati</taxon>
        <taxon>Bacillota</taxon>
        <taxon>Bacilli</taxon>
        <taxon>Bacillales</taxon>
        <taxon>Bacillaceae</taxon>
        <taxon>Alkalicoccus</taxon>
    </lineage>
</organism>
<dbReference type="PANTHER" id="PTHR33744">
    <property type="entry name" value="CARBOHYDRATE DIACID REGULATOR"/>
    <property type="match status" value="1"/>
</dbReference>
<accession>A0A2P6ME24</accession>
<keyword evidence="5" id="KW-1185">Reference proteome</keyword>
<feature type="domain" description="PucR C-terminal helix-turn-helix" evidence="2">
    <location>
        <begin position="390"/>
        <end position="445"/>
    </location>
</feature>
<dbReference type="Pfam" id="PF17853">
    <property type="entry name" value="GGDEF_2"/>
    <property type="match status" value="1"/>
</dbReference>
<dbReference type="AlphaFoldDB" id="A0A2P6ME24"/>
<dbReference type="InterPro" id="IPR041522">
    <property type="entry name" value="CdaR_GGDEF"/>
</dbReference>
<dbReference type="PANTHER" id="PTHR33744:SF1">
    <property type="entry name" value="DNA-BINDING TRANSCRIPTIONAL ACTIVATOR ADER"/>
    <property type="match status" value="1"/>
</dbReference>
<reference evidence="4 5" key="1">
    <citation type="submission" date="2018-03" db="EMBL/GenBank/DDBJ databases">
        <title>Bacillus urumqiensis sp. nov., a moderately haloalkaliphilic bacterium isolated from a salt lake.</title>
        <authorList>
            <person name="Zhao B."/>
            <person name="Liao Z."/>
        </authorList>
    </citation>
    <scope>NUCLEOTIDE SEQUENCE [LARGE SCALE GENOMIC DNA]</scope>
    <source>
        <strain evidence="4 5">BZ-SZ-XJ18</strain>
    </source>
</reference>
<comment type="caution">
    <text evidence="4">The sequence shown here is derived from an EMBL/GenBank/DDBJ whole genome shotgun (WGS) entry which is preliminary data.</text>
</comment>
<comment type="similarity">
    <text evidence="1">Belongs to the CdaR family.</text>
</comment>
<dbReference type="Proteomes" id="UP000243650">
    <property type="component" value="Unassembled WGS sequence"/>
</dbReference>
<proteinExistence type="inferred from homology"/>
<feature type="domain" description="CdaR GGDEF-like" evidence="3">
    <location>
        <begin position="221"/>
        <end position="339"/>
    </location>
</feature>
<evidence type="ECO:0000256" key="1">
    <source>
        <dbReference type="ARBA" id="ARBA00006754"/>
    </source>
</evidence>
<dbReference type="InterPro" id="IPR042070">
    <property type="entry name" value="PucR_C-HTH_sf"/>
</dbReference>
<gene>
    <name evidence="4" type="ORF">C6I21_14520</name>
</gene>
<dbReference type="OrthoDB" id="9792148at2"/>